<dbReference type="EMBL" id="CAJJDM010000322">
    <property type="protein sequence ID" value="CAD8119361.1"/>
    <property type="molecule type" value="Genomic_DNA"/>
</dbReference>
<name>A0A8S1QUR7_PARPR</name>
<dbReference type="AlphaFoldDB" id="A0A8S1QUR7"/>
<evidence type="ECO:0000313" key="2">
    <source>
        <dbReference type="Proteomes" id="UP000688137"/>
    </source>
</evidence>
<gene>
    <name evidence="1" type="ORF">PPRIM_AZ9-3.1.T3130001</name>
</gene>
<reference evidence="1" key="1">
    <citation type="submission" date="2021-01" db="EMBL/GenBank/DDBJ databases">
        <authorList>
            <consortium name="Genoscope - CEA"/>
            <person name="William W."/>
        </authorList>
    </citation>
    <scope>NUCLEOTIDE SEQUENCE</scope>
</reference>
<keyword evidence="2" id="KW-1185">Reference proteome</keyword>
<organism evidence="1 2">
    <name type="scientific">Paramecium primaurelia</name>
    <dbReference type="NCBI Taxonomy" id="5886"/>
    <lineage>
        <taxon>Eukaryota</taxon>
        <taxon>Sar</taxon>
        <taxon>Alveolata</taxon>
        <taxon>Ciliophora</taxon>
        <taxon>Intramacronucleata</taxon>
        <taxon>Oligohymenophorea</taxon>
        <taxon>Peniculida</taxon>
        <taxon>Parameciidae</taxon>
        <taxon>Paramecium</taxon>
    </lineage>
</organism>
<proteinExistence type="predicted"/>
<dbReference type="Proteomes" id="UP000688137">
    <property type="component" value="Unassembled WGS sequence"/>
</dbReference>
<protein>
    <submittedName>
        <fullName evidence="1">Uncharacterized protein</fullName>
    </submittedName>
</protein>
<evidence type="ECO:0000313" key="1">
    <source>
        <dbReference type="EMBL" id="CAD8119361.1"/>
    </source>
</evidence>
<accession>A0A8S1QUR7</accession>
<comment type="caution">
    <text evidence="1">The sequence shown here is derived from an EMBL/GenBank/DDBJ whole genome shotgun (WGS) entry which is preliminary data.</text>
</comment>
<sequence>MIQPQKYQQLLGTFSDTQLNFMSQVFIYEWVIKSGQNQNSSQKKLKLINIPTSMTNQQQEYFQSSLLIQSCSKVNFQPTNEIENPILLIIIKNITQKHKFQQLREEQIIHHSLIKSFSHELRTPLNSCKNMLRNVLILLRVQLPY</sequence>